<evidence type="ECO:0000259" key="4">
    <source>
        <dbReference type="Pfam" id="PF08241"/>
    </source>
</evidence>
<dbReference type="Gene3D" id="3.40.50.150">
    <property type="entry name" value="Vaccinia Virus protein VP39"/>
    <property type="match status" value="1"/>
</dbReference>
<dbReference type="Pfam" id="PF08241">
    <property type="entry name" value="Methyltransf_11"/>
    <property type="match status" value="1"/>
</dbReference>
<accession>A0A6C0Y532</accession>
<evidence type="ECO:0000256" key="1">
    <source>
        <dbReference type="ARBA" id="ARBA00008361"/>
    </source>
</evidence>
<feature type="domain" description="Methyltransferase type 11" evidence="4">
    <location>
        <begin position="62"/>
        <end position="151"/>
    </location>
</feature>
<evidence type="ECO:0000256" key="2">
    <source>
        <dbReference type="ARBA" id="ARBA00022603"/>
    </source>
</evidence>
<organism evidence="5 6">
    <name type="scientific">Acinetobacter indicus</name>
    <dbReference type="NCBI Taxonomy" id="756892"/>
    <lineage>
        <taxon>Bacteria</taxon>
        <taxon>Pseudomonadati</taxon>
        <taxon>Pseudomonadota</taxon>
        <taxon>Gammaproteobacteria</taxon>
        <taxon>Moraxellales</taxon>
        <taxon>Moraxellaceae</taxon>
        <taxon>Acinetobacter</taxon>
    </lineage>
</organism>
<reference evidence="5 6" key="1">
    <citation type="submission" date="2019-09" db="EMBL/GenBank/DDBJ databases">
        <title>Non-baumannii Acinetobacter spp. carrying blaNDM-1 isolated in China.</title>
        <authorList>
            <person name="Cui C."/>
            <person name="Chen C."/>
            <person name="Sun J."/>
            <person name="Liu Y."/>
        </authorList>
    </citation>
    <scope>NUCLEOTIDE SEQUENCE [LARGE SCALE GENOMIC DNA]</scope>
    <source>
        <strain evidence="5 6">B18</strain>
    </source>
</reference>
<dbReference type="SUPFAM" id="SSF53335">
    <property type="entry name" value="S-adenosyl-L-methionine-dependent methyltransferases"/>
    <property type="match status" value="1"/>
</dbReference>
<comment type="similarity">
    <text evidence="1">Belongs to the methyltransferase superfamily.</text>
</comment>
<dbReference type="GO" id="GO:0008757">
    <property type="term" value="F:S-adenosylmethionine-dependent methyltransferase activity"/>
    <property type="evidence" value="ECO:0007669"/>
    <property type="project" value="InterPro"/>
</dbReference>
<evidence type="ECO:0000256" key="3">
    <source>
        <dbReference type="ARBA" id="ARBA00022679"/>
    </source>
</evidence>
<keyword evidence="2 5" id="KW-0489">Methyltransferase</keyword>
<dbReference type="PANTHER" id="PTHR44942:SF4">
    <property type="entry name" value="METHYLTRANSFERASE TYPE 11 DOMAIN-CONTAINING PROTEIN"/>
    <property type="match status" value="1"/>
</dbReference>
<dbReference type="EMBL" id="CP044455">
    <property type="protein sequence ID" value="QIC71263.1"/>
    <property type="molecule type" value="Genomic_DNA"/>
</dbReference>
<protein>
    <submittedName>
        <fullName evidence="5">Class I SAM-dependent methyltransferase</fullName>
    </submittedName>
</protein>
<keyword evidence="3 5" id="KW-0808">Transferase</keyword>
<dbReference type="CDD" id="cd02440">
    <property type="entry name" value="AdoMet_MTases"/>
    <property type="match status" value="1"/>
</dbReference>
<dbReference type="PANTHER" id="PTHR44942">
    <property type="entry name" value="METHYLTRANSF_11 DOMAIN-CONTAINING PROTEIN"/>
    <property type="match status" value="1"/>
</dbReference>
<gene>
    <name evidence="5" type="ORF">FSC09_13040</name>
</gene>
<dbReference type="InterPro" id="IPR029063">
    <property type="entry name" value="SAM-dependent_MTases_sf"/>
</dbReference>
<dbReference type="InterPro" id="IPR051052">
    <property type="entry name" value="Diverse_substrate_MTase"/>
</dbReference>
<dbReference type="AlphaFoldDB" id="A0A6C0Y532"/>
<name>A0A6C0Y532_9GAMM</name>
<dbReference type="Proteomes" id="UP000503440">
    <property type="component" value="Chromosome"/>
</dbReference>
<dbReference type="InterPro" id="IPR013216">
    <property type="entry name" value="Methyltransf_11"/>
</dbReference>
<dbReference type="GO" id="GO:0032259">
    <property type="term" value="P:methylation"/>
    <property type="evidence" value="ECO:0007669"/>
    <property type="project" value="UniProtKB-KW"/>
</dbReference>
<sequence length="274" mass="30911">MLFYRCPADKKAQNMTQFLHPAAEQGFSTAAELYQQVRPNYPQALVAWLKNQLKSDAAPVCVDLGAGTGKFLPILQQLSPHVIAVEPVAEMLAQLQQHYPDVQSIQAYSHALPLPDASVDAVCCAQSFHWFANLETLNEIYRVLKPGGQLLLIWNQRDTSIDWVKALAEHIAPLEGDTPRFHSGQWRQVFSAATGFNANAEATFQQWQSGTVEQVVSKRLLSTSFIAALPEHQQQQLKQQFEQMVLQYTGKQPQQQIDFPYLTHVYSFTKITEQ</sequence>
<evidence type="ECO:0000313" key="6">
    <source>
        <dbReference type="Proteomes" id="UP000503440"/>
    </source>
</evidence>
<evidence type="ECO:0000313" key="5">
    <source>
        <dbReference type="EMBL" id="QIC71263.1"/>
    </source>
</evidence>
<proteinExistence type="inferred from homology"/>